<protein>
    <submittedName>
        <fullName evidence="2">Uncharacterized protein</fullName>
    </submittedName>
</protein>
<feature type="region of interest" description="Disordered" evidence="1">
    <location>
        <begin position="63"/>
        <end position="86"/>
    </location>
</feature>
<evidence type="ECO:0000313" key="2">
    <source>
        <dbReference type="EMBL" id="OJF11011.1"/>
    </source>
</evidence>
<dbReference type="EMBL" id="MEIA01000441">
    <property type="protein sequence ID" value="OJF11011.1"/>
    <property type="molecule type" value="Genomic_DNA"/>
</dbReference>
<sequence>MEKWIAAAGFAITVVGLLAGGATWLIDQTSASMASRRPVCGMSMTGEPDLLVSGYVVIDSPGATKPRPSVSRACNSRDADNRVTRRGPGRYDVRLEKLGVNGGTVEVTAVSDAARVCGTDGWGMAGNGKDLDARVVCSDERGTPRDSGFTLRFLQARAGTGALAYLRYDAGSVSPFIPDPNYSFNSFNSAISVEREAAGEYEVFLQDIQQSVDNGAPGVMKVTSLGPVPRVCNPKMWNSWKNKDTGNRFLLAKVHCSDAAGVGVDTGFTVTYTVELASRPDLRMPGAQLWANDEHAQRYTPMMSYQCNSTGHDIMIQRQGPGDYAVELAGFDAGQGQAQISGYGGSAYCAIAHSTKRLGDSTTVGVRCWKGGQPADAKFVLLHQP</sequence>
<dbReference type="Proteomes" id="UP000182486">
    <property type="component" value="Unassembled WGS sequence"/>
</dbReference>
<evidence type="ECO:0000313" key="3">
    <source>
        <dbReference type="Proteomes" id="UP000182486"/>
    </source>
</evidence>
<proteinExistence type="predicted"/>
<keyword evidence="3" id="KW-1185">Reference proteome</keyword>
<feature type="compositionally biased region" description="Basic and acidic residues" evidence="1">
    <location>
        <begin position="75"/>
        <end position="86"/>
    </location>
</feature>
<reference evidence="2 3" key="1">
    <citation type="submission" date="2016-09" db="EMBL/GenBank/DDBJ databases">
        <title>Couchioplanes caeruleus draft genome sequence.</title>
        <authorList>
            <person name="Sheehan J."/>
            <person name="Caffrey P."/>
        </authorList>
    </citation>
    <scope>NUCLEOTIDE SEQUENCE [LARGE SCALE GENOMIC DNA]</scope>
    <source>
        <strain evidence="2 3">DSM 43634</strain>
    </source>
</reference>
<evidence type="ECO:0000256" key="1">
    <source>
        <dbReference type="SAM" id="MobiDB-lite"/>
    </source>
</evidence>
<comment type="caution">
    <text evidence="2">The sequence shown here is derived from an EMBL/GenBank/DDBJ whole genome shotgun (WGS) entry which is preliminary data.</text>
</comment>
<name>A0A1K0GP71_9ACTN</name>
<accession>A0A1K0GP71</accession>
<dbReference type="AlphaFoldDB" id="A0A1K0GP71"/>
<organism evidence="2 3">
    <name type="scientific">Couchioplanes caeruleus subsp. caeruleus</name>
    <dbReference type="NCBI Taxonomy" id="56427"/>
    <lineage>
        <taxon>Bacteria</taxon>
        <taxon>Bacillati</taxon>
        <taxon>Actinomycetota</taxon>
        <taxon>Actinomycetes</taxon>
        <taxon>Micromonosporales</taxon>
        <taxon>Micromonosporaceae</taxon>
        <taxon>Couchioplanes</taxon>
    </lineage>
</organism>
<gene>
    <name evidence="2" type="ORF">BG844_28950</name>
</gene>